<dbReference type="SMART" id="SM00014">
    <property type="entry name" value="acidPPc"/>
    <property type="match status" value="1"/>
</dbReference>
<keyword evidence="1" id="KW-1133">Transmembrane helix</keyword>
<dbReference type="SUPFAM" id="SSF48317">
    <property type="entry name" value="Acid phosphatase/Vanadium-dependent haloperoxidase"/>
    <property type="match status" value="1"/>
</dbReference>
<dbReference type="CDD" id="cd03392">
    <property type="entry name" value="PAP2_like_2"/>
    <property type="match status" value="1"/>
</dbReference>
<feature type="transmembrane region" description="Helical" evidence="1">
    <location>
        <begin position="186"/>
        <end position="207"/>
    </location>
</feature>
<evidence type="ECO:0000313" key="4">
    <source>
        <dbReference type="Proteomes" id="UP000288669"/>
    </source>
</evidence>
<gene>
    <name evidence="3" type="ORF">CBF30_06610</name>
</gene>
<dbReference type="RefSeq" id="WP_126824041.1">
    <property type="nucleotide sequence ID" value="NZ_JBHLWU010000002.1"/>
</dbReference>
<feature type="transmembrane region" description="Helical" evidence="1">
    <location>
        <begin position="62"/>
        <end position="81"/>
    </location>
</feature>
<feature type="transmembrane region" description="Helical" evidence="1">
    <location>
        <begin position="130"/>
        <end position="150"/>
    </location>
</feature>
<dbReference type="Pfam" id="PF01569">
    <property type="entry name" value="PAP2"/>
    <property type="match status" value="1"/>
</dbReference>
<dbReference type="PANTHER" id="PTHR14969">
    <property type="entry name" value="SPHINGOSINE-1-PHOSPHATE PHOSPHOHYDROLASE"/>
    <property type="match status" value="1"/>
</dbReference>
<accession>A0A430AG97</accession>
<evidence type="ECO:0000313" key="3">
    <source>
        <dbReference type="EMBL" id="RSU06927.1"/>
    </source>
</evidence>
<reference evidence="3 4" key="1">
    <citation type="submission" date="2017-05" db="EMBL/GenBank/DDBJ databases">
        <title>Vagococcus spp. assemblies.</title>
        <authorList>
            <person name="Gulvik C.A."/>
        </authorList>
    </citation>
    <scope>NUCLEOTIDE SEQUENCE [LARGE SCALE GENOMIC DNA]</scope>
    <source>
        <strain evidence="3 4">DSM 24756</strain>
    </source>
</reference>
<evidence type="ECO:0000259" key="2">
    <source>
        <dbReference type="SMART" id="SM00014"/>
    </source>
</evidence>
<dbReference type="EMBL" id="NGJZ01000002">
    <property type="protein sequence ID" value="RSU06927.1"/>
    <property type="molecule type" value="Genomic_DNA"/>
</dbReference>
<dbReference type="InterPro" id="IPR000326">
    <property type="entry name" value="PAP2/HPO"/>
</dbReference>
<organism evidence="3 4">
    <name type="scientific">Vagococcus entomophilus</name>
    <dbReference type="NCBI Taxonomy" id="1160095"/>
    <lineage>
        <taxon>Bacteria</taxon>
        <taxon>Bacillati</taxon>
        <taxon>Bacillota</taxon>
        <taxon>Bacilli</taxon>
        <taxon>Lactobacillales</taxon>
        <taxon>Enterococcaceae</taxon>
        <taxon>Vagococcus</taxon>
    </lineage>
</organism>
<name>A0A430AG97_9ENTE</name>
<evidence type="ECO:0000256" key="1">
    <source>
        <dbReference type="SAM" id="Phobius"/>
    </source>
</evidence>
<dbReference type="InterPro" id="IPR036938">
    <property type="entry name" value="PAP2/HPO_sf"/>
</dbReference>
<feature type="transmembrane region" description="Helical" evidence="1">
    <location>
        <begin position="162"/>
        <end position="180"/>
    </location>
</feature>
<sequence length="211" mass="23868">MKKKNRDYYVFSAVFLSCFVLFALLLHFKHPILNVLDESLTNLIRMDMSPPVTSFFKGITKMGNTATLAVIILLFGCWLAIKKDWTAIVWFFFNTAIIGGCLNLALKYLFNRPRPSLTHLVYAAHSSFPSGHSMGSMLTYGTLFLLLPLFIRQKLPCRLIQLMLAGLVIFIGISRVYVGVHYPSDVLAGFSLGLSGLFATYPTFLYFRKKM</sequence>
<keyword evidence="1" id="KW-0472">Membrane</keyword>
<dbReference type="AlphaFoldDB" id="A0A430AG97"/>
<proteinExistence type="predicted"/>
<feature type="transmembrane region" description="Helical" evidence="1">
    <location>
        <begin position="7"/>
        <end position="28"/>
    </location>
</feature>
<dbReference type="Gene3D" id="1.20.144.10">
    <property type="entry name" value="Phosphatidic acid phosphatase type 2/haloperoxidase"/>
    <property type="match status" value="2"/>
</dbReference>
<keyword evidence="1" id="KW-0812">Transmembrane</keyword>
<dbReference type="PANTHER" id="PTHR14969:SF13">
    <property type="entry name" value="AT30094P"/>
    <property type="match status" value="1"/>
</dbReference>
<keyword evidence="4" id="KW-1185">Reference proteome</keyword>
<dbReference type="Proteomes" id="UP000288669">
    <property type="component" value="Unassembled WGS sequence"/>
</dbReference>
<feature type="transmembrane region" description="Helical" evidence="1">
    <location>
        <begin position="88"/>
        <end position="110"/>
    </location>
</feature>
<protein>
    <recommendedName>
        <fullName evidence="2">Phosphatidic acid phosphatase type 2/haloperoxidase domain-containing protein</fullName>
    </recommendedName>
</protein>
<dbReference type="OrthoDB" id="9789113at2"/>
<comment type="caution">
    <text evidence="3">The sequence shown here is derived from an EMBL/GenBank/DDBJ whole genome shotgun (WGS) entry which is preliminary data.</text>
</comment>
<feature type="domain" description="Phosphatidic acid phosphatase type 2/haloperoxidase" evidence="2">
    <location>
        <begin position="88"/>
        <end position="201"/>
    </location>
</feature>
<dbReference type="PROSITE" id="PS51257">
    <property type="entry name" value="PROKAR_LIPOPROTEIN"/>
    <property type="match status" value="1"/>
</dbReference>